<evidence type="ECO:0000313" key="2">
    <source>
        <dbReference type="EMBL" id="QMV32338.1"/>
    </source>
</evidence>
<protein>
    <submittedName>
        <fullName evidence="2">Uncharacterized protein</fullName>
    </submittedName>
</protein>
<accession>A0A7G5B7R5</accession>
<gene>
    <name evidence="2" type="ORF">S1_00021</name>
</gene>
<name>A0A7G5B7R5_9CAUD</name>
<sequence>MATKKNTTGFVSVACALPQGLAIHEVPGVKGGVLKLHGANSVYAHSGFGITDGVPEAAWQHVLETYANAAWLRNEQVFAYNKPADTRDAAEEAEDETVTGFEPIDPNANPALENVTPPSNPFGA</sequence>
<organism evidence="2 3">
    <name type="scientific">Ralstonia phage Adzire</name>
    <dbReference type="NCBI Taxonomy" id="2759711"/>
    <lineage>
        <taxon>Viruses</taxon>
        <taxon>Duplodnaviria</taxon>
        <taxon>Heunggongvirae</taxon>
        <taxon>Uroviricota</taxon>
        <taxon>Caudoviricetes</taxon>
        <taxon>Bakolyvirus</taxon>
        <taxon>Bakolyvirus simangalove</taxon>
    </lineage>
</organism>
<dbReference type="Proteomes" id="UP000515295">
    <property type="component" value="Segment"/>
</dbReference>
<evidence type="ECO:0000256" key="1">
    <source>
        <dbReference type="SAM" id="MobiDB-lite"/>
    </source>
</evidence>
<proteinExistence type="predicted"/>
<dbReference type="EMBL" id="MT740725">
    <property type="protein sequence ID" value="QMV32338.1"/>
    <property type="molecule type" value="Genomic_DNA"/>
</dbReference>
<evidence type="ECO:0000313" key="3">
    <source>
        <dbReference type="Proteomes" id="UP000515295"/>
    </source>
</evidence>
<feature type="region of interest" description="Disordered" evidence="1">
    <location>
        <begin position="84"/>
        <end position="124"/>
    </location>
</feature>
<reference evidence="2 3" key="1">
    <citation type="submission" date="2020-07" db="EMBL/GenBank/DDBJ databases">
        <title>Ralstonia phages.</title>
        <authorList>
            <person name="Trotereau A."/>
            <person name="Boyer C."/>
            <person name="Torres-Barcelo C."/>
        </authorList>
    </citation>
    <scope>NUCLEOTIDE SEQUENCE [LARGE SCALE GENOMIC DNA]</scope>
</reference>